<comment type="subcellular location">
    <subcellularLocation>
        <location evidence="1">Cell membrane</location>
        <topology evidence="1">Multi-pass membrane protein</topology>
    </subcellularLocation>
</comment>
<evidence type="ECO:0000256" key="3">
    <source>
        <dbReference type="ARBA" id="ARBA00022692"/>
    </source>
</evidence>
<dbReference type="Proteomes" id="UP000311469">
    <property type="component" value="Chromosome cSF2"/>
</dbReference>
<evidence type="ECO:0000256" key="7">
    <source>
        <dbReference type="SAM" id="Phobius"/>
    </source>
</evidence>
<accession>A0A5B8CMX0</accession>
<feature type="transmembrane region" description="Helical" evidence="7">
    <location>
        <begin position="80"/>
        <end position="101"/>
    </location>
</feature>
<evidence type="ECO:0000256" key="4">
    <source>
        <dbReference type="ARBA" id="ARBA00022989"/>
    </source>
</evidence>
<keyword evidence="4 7" id="KW-1133">Transmembrane helix</keyword>
<evidence type="ECO:0000313" key="9">
    <source>
        <dbReference type="Proteomes" id="UP000311469"/>
    </source>
</evidence>
<sequence>MHDAASGNQPRRERLKGDPNFARRQRVEPGSGWIPYCGPAPAPVDLLARWNFDPVLLAAFGLAIMASLRLRSADGRSRSLSAILLLAFLFISPLCALTSALFSARTLHHLVLTSIAAPLLAMAFAERRAAGGVALWTCLHAAALWSWHIPGAYAAALSDHAVYWTMQGSLLLTALALWRGVMAAPLPLAVTALLATMLQMGLLGALLTFSSVAVYSPHFISSLAWGLTPLEDQQLAGLLMWVPGAGLYIAAVLFLLSRWFRQERDAAAAA</sequence>
<dbReference type="Pfam" id="PF09678">
    <property type="entry name" value="Caa3_CtaG"/>
    <property type="match status" value="1"/>
</dbReference>
<keyword evidence="5 7" id="KW-0472">Membrane</keyword>
<keyword evidence="3 7" id="KW-0812">Transmembrane</keyword>
<feature type="transmembrane region" description="Helical" evidence="7">
    <location>
        <begin position="235"/>
        <end position="256"/>
    </location>
</feature>
<proteinExistence type="predicted"/>
<dbReference type="AlphaFoldDB" id="A0A5B8CMX0"/>
<dbReference type="EMBL" id="CP041017">
    <property type="protein sequence ID" value="QDC40003.1"/>
    <property type="molecule type" value="Genomic_DNA"/>
</dbReference>
<feature type="transmembrane region" description="Helical" evidence="7">
    <location>
        <begin position="190"/>
        <end position="215"/>
    </location>
</feature>
<gene>
    <name evidence="8" type="ORF">FIL70_23060</name>
</gene>
<dbReference type="GO" id="GO:0005886">
    <property type="term" value="C:plasma membrane"/>
    <property type="evidence" value="ECO:0007669"/>
    <property type="project" value="UniProtKB-SubCell"/>
</dbReference>
<dbReference type="KEGG" id="sufl:FIL70_23060"/>
<evidence type="ECO:0000256" key="5">
    <source>
        <dbReference type="ARBA" id="ARBA00023136"/>
    </source>
</evidence>
<name>A0A5B8CMX0_SPHSA</name>
<organism evidence="8 9">
    <name type="scientific">Sphingobium fuliginis ATCC 27551</name>
    <dbReference type="NCBI Taxonomy" id="1208342"/>
    <lineage>
        <taxon>Bacteria</taxon>
        <taxon>Pseudomonadati</taxon>
        <taxon>Pseudomonadota</taxon>
        <taxon>Alphaproteobacteria</taxon>
        <taxon>Sphingomonadales</taxon>
        <taxon>Sphingomonadaceae</taxon>
        <taxon>Sphingobium</taxon>
    </lineage>
</organism>
<feature type="transmembrane region" description="Helical" evidence="7">
    <location>
        <begin position="107"/>
        <end position="125"/>
    </location>
</feature>
<feature type="transmembrane region" description="Helical" evidence="7">
    <location>
        <begin position="132"/>
        <end position="149"/>
    </location>
</feature>
<feature type="region of interest" description="Disordered" evidence="6">
    <location>
        <begin position="1"/>
        <end position="23"/>
    </location>
</feature>
<evidence type="ECO:0000256" key="6">
    <source>
        <dbReference type="SAM" id="MobiDB-lite"/>
    </source>
</evidence>
<dbReference type="InterPro" id="IPR019108">
    <property type="entry name" value="Caa3_assmbl_CtaG-rel"/>
</dbReference>
<evidence type="ECO:0000256" key="2">
    <source>
        <dbReference type="ARBA" id="ARBA00022475"/>
    </source>
</evidence>
<reference evidence="8 9" key="1">
    <citation type="submission" date="2019-06" db="EMBL/GenBank/DDBJ databases">
        <title>Genome organization and adaptive potential of archetypical organophosphate degarding Sphingobium fuliginis ATCC 27551.</title>
        <authorList>
            <person name="Sarwar A."/>
            <person name="Parthasarathy S."/>
            <person name="Singh C."/>
            <person name="Siddavattam D."/>
        </authorList>
    </citation>
    <scope>NUCLEOTIDE SEQUENCE [LARGE SCALE GENOMIC DNA]</scope>
    <source>
        <strain evidence="8 9">ATCC 27551</strain>
    </source>
</reference>
<evidence type="ECO:0000313" key="8">
    <source>
        <dbReference type="EMBL" id="QDC40003.1"/>
    </source>
</evidence>
<protein>
    <submittedName>
        <fullName evidence="8">Cytochrome c oxidase assembly protein</fullName>
    </submittedName>
</protein>
<keyword evidence="2" id="KW-1003">Cell membrane</keyword>
<evidence type="ECO:0000256" key="1">
    <source>
        <dbReference type="ARBA" id="ARBA00004651"/>
    </source>
</evidence>
<feature type="transmembrane region" description="Helical" evidence="7">
    <location>
        <begin position="50"/>
        <end position="68"/>
    </location>
</feature>